<dbReference type="EMBL" id="OW152835">
    <property type="protein sequence ID" value="CAH2056110.1"/>
    <property type="molecule type" value="Genomic_DNA"/>
</dbReference>
<protein>
    <recommendedName>
        <fullName evidence="4">Rab-GAP TBC domain-containing protein</fullName>
    </recommendedName>
</protein>
<dbReference type="Pfam" id="PF11830">
    <property type="entry name" value="DUF3350"/>
    <property type="match status" value="1"/>
</dbReference>
<keyword evidence="2" id="KW-0175">Coiled coil</keyword>
<dbReference type="PANTHER" id="PTHR47219:SF16">
    <property type="entry name" value="GTPASE ACTIVATING PROTEIN"/>
    <property type="match status" value="1"/>
</dbReference>
<evidence type="ECO:0000313" key="6">
    <source>
        <dbReference type="Proteomes" id="UP000837857"/>
    </source>
</evidence>
<feature type="region of interest" description="Disordered" evidence="3">
    <location>
        <begin position="125"/>
        <end position="210"/>
    </location>
</feature>
<feature type="region of interest" description="Disordered" evidence="3">
    <location>
        <begin position="841"/>
        <end position="901"/>
    </location>
</feature>
<sequence>MTCEHCPMLWYHRLCHDIEGMNEKKTHAFILRRIEQLPEDEQDLIITKYQGGTNHMYEVNEHNAFLMMLLRAHCEGKQQRHVHDTAENRSEFLNQYLGGSTIFMKAKRSLSSGFDQLLKRKASRDEGLLAAQPSKKEPSPAPPAPPRDSPEVQPELTPPEGSSKSLSPAMHAEREPPASPKTSIPPAVEEEPEEVNDEDKEEPTPANSPMMDIFLKVSDSRPTATESGNDSDATWRQAIYEKAIQPPEVQEGELLGRPQPAHGVRTKQQLRQLWKMAIDQTILLVRMEKENARLRESEESSAVRRIKLEYEELGACEAGVALMWDGLLVREPSQPVARVDRHMLAQAVRRGVPRVSRGAVWYFLAEQASARAPPPDLRQCPLYHAPYRALLAGLTKHQHAILIDLGRTFPKHSYFAAALGPGQLALYNILKAYSLLDPDVGYCQGLSFVAGVLLLHMEEAEAFALLRHLMFRRGLRKQYLPDMSALQVQLYQLSRLLRDHEPELHAKLEALDISPALYAAPWMLTLFTSQFPLGFVVRVFDLIFLDSLDVVFAVSLSLLSAHKDGLMMCESCEEAAEYLKHKLPDMDKVVYEKVMKKVQGLDIGRQLSEYAVEYAVLREEMPRLAALADAGRRLAADNERMATELDSAMDAINSYQKTQARIEAQSKSMEQQLAILSRYVASLRQEPPPEVKRIVQAHTKRLSFGSKIFATKHAEEEEDPRRNFKSGVSAPNLFSKISKEDVMNAANGVRNSSPDSDRRHFALKKSQSIHSGLIGQRHYAMKVLDERSDGGQFRSDIISGSLRDLGKRGSGFFASTHEQILQERLSERQLKRDFDENLRRLDQKLSPQQEEFQNRRSMSLNLNRNTAPQEPKSDSGFVTPLSPDERKDSASTVSHPLSDCDVDIKFDGHSTKLKQIRPLRHANAEAAQS</sequence>
<dbReference type="InterPro" id="IPR050302">
    <property type="entry name" value="Rab_GAP_TBC_domain"/>
</dbReference>
<evidence type="ECO:0000313" key="5">
    <source>
        <dbReference type="EMBL" id="CAH2056110.1"/>
    </source>
</evidence>
<evidence type="ECO:0000259" key="4">
    <source>
        <dbReference type="PROSITE" id="PS50086"/>
    </source>
</evidence>
<dbReference type="SUPFAM" id="SSF47923">
    <property type="entry name" value="Ypt/Rab-GAP domain of gyp1p"/>
    <property type="match status" value="2"/>
</dbReference>
<evidence type="ECO:0000256" key="1">
    <source>
        <dbReference type="ARBA" id="ARBA00022553"/>
    </source>
</evidence>
<feature type="domain" description="Rab-GAP TBC" evidence="4">
    <location>
        <begin position="351"/>
        <end position="547"/>
    </location>
</feature>
<dbReference type="SMART" id="SM00164">
    <property type="entry name" value="TBC"/>
    <property type="match status" value="1"/>
</dbReference>
<feature type="compositionally biased region" description="Low complexity" evidence="3">
    <location>
        <begin position="855"/>
        <end position="865"/>
    </location>
</feature>
<gene>
    <name evidence="5" type="ORF">IPOD504_LOCUS9376</name>
</gene>
<proteinExistence type="predicted"/>
<feature type="compositionally biased region" description="Acidic residues" evidence="3">
    <location>
        <begin position="188"/>
        <end position="201"/>
    </location>
</feature>
<dbReference type="InterPro" id="IPR021785">
    <property type="entry name" value="DUF3350"/>
</dbReference>
<keyword evidence="1" id="KW-0597">Phosphoprotein</keyword>
<dbReference type="Proteomes" id="UP000837857">
    <property type="component" value="Chromosome 23"/>
</dbReference>
<dbReference type="Pfam" id="PF00566">
    <property type="entry name" value="RabGAP-TBC"/>
    <property type="match status" value="1"/>
</dbReference>
<dbReference type="InterPro" id="IPR000195">
    <property type="entry name" value="Rab-GAP-TBC_dom"/>
</dbReference>
<dbReference type="PANTHER" id="PTHR47219">
    <property type="entry name" value="RAB GTPASE-ACTIVATING PROTEIN 1-LIKE"/>
    <property type="match status" value="1"/>
</dbReference>
<dbReference type="Gene3D" id="1.10.472.80">
    <property type="entry name" value="Ypt/Rab-GAP domain of gyp1p, domain 3"/>
    <property type="match status" value="1"/>
</dbReference>
<name>A0ABN8IIK2_9NEOP</name>
<accession>A0ABN8IIK2</accession>
<evidence type="ECO:0000256" key="2">
    <source>
        <dbReference type="SAM" id="Coils"/>
    </source>
</evidence>
<dbReference type="Gene3D" id="1.10.10.2750">
    <property type="match status" value="1"/>
</dbReference>
<reference evidence="5" key="1">
    <citation type="submission" date="2022-03" db="EMBL/GenBank/DDBJ databases">
        <authorList>
            <person name="Martin H S."/>
        </authorList>
    </citation>
    <scope>NUCLEOTIDE SEQUENCE</scope>
</reference>
<feature type="coiled-coil region" evidence="2">
    <location>
        <begin position="638"/>
        <end position="672"/>
    </location>
</feature>
<dbReference type="PROSITE" id="PS50086">
    <property type="entry name" value="TBC_RABGAP"/>
    <property type="match status" value="1"/>
</dbReference>
<dbReference type="InterPro" id="IPR035969">
    <property type="entry name" value="Rab-GAP_TBC_sf"/>
</dbReference>
<feature type="non-terminal residue" evidence="5">
    <location>
        <position position="1"/>
    </location>
</feature>
<evidence type="ECO:0000256" key="3">
    <source>
        <dbReference type="SAM" id="MobiDB-lite"/>
    </source>
</evidence>
<keyword evidence="6" id="KW-1185">Reference proteome</keyword>
<dbReference type="Gene3D" id="1.10.8.270">
    <property type="entry name" value="putative rabgap domain of human tbc1 domain family member 14 like domains"/>
    <property type="match status" value="1"/>
</dbReference>
<organism evidence="5 6">
    <name type="scientific">Iphiclides podalirius</name>
    <name type="common">scarce swallowtail</name>
    <dbReference type="NCBI Taxonomy" id="110791"/>
    <lineage>
        <taxon>Eukaryota</taxon>
        <taxon>Metazoa</taxon>
        <taxon>Ecdysozoa</taxon>
        <taxon>Arthropoda</taxon>
        <taxon>Hexapoda</taxon>
        <taxon>Insecta</taxon>
        <taxon>Pterygota</taxon>
        <taxon>Neoptera</taxon>
        <taxon>Endopterygota</taxon>
        <taxon>Lepidoptera</taxon>
        <taxon>Glossata</taxon>
        <taxon>Ditrysia</taxon>
        <taxon>Papilionoidea</taxon>
        <taxon>Papilionidae</taxon>
        <taxon>Papilioninae</taxon>
        <taxon>Iphiclides</taxon>
    </lineage>
</organism>